<dbReference type="CDD" id="cd16145">
    <property type="entry name" value="ARS_like"/>
    <property type="match status" value="1"/>
</dbReference>
<dbReference type="Proteomes" id="UP000551616">
    <property type="component" value="Unassembled WGS sequence"/>
</dbReference>
<dbReference type="AlphaFoldDB" id="A0A7V9A5R3"/>
<dbReference type="EC" id="3.1.6.1" evidence="3"/>
<feature type="domain" description="Sulfatase N-terminal" evidence="2">
    <location>
        <begin position="28"/>
        <end position="366"/>
    </location>
</feature>
<dbReference type="PANTHER" id="PTHR43751:SF3">
    <property type="entry name" value="SULFATASE N-TERMINAL DOMAIN-CONTAINING PROTEIN"/>
    <property type="match status" value="1"/>
</dbReference>
<comment type="caution">
    <text evidence="3">The sequence shown here is derived from an EMBL/GenBank/DDBJ whole genome shotgun (WGS) entry which is preliminary data.</text>
</comment>
<accession>A0A7V9A5R3</accession>
<sequence>MQRLCFLLAIGLLSVVPSVVRAADETKPNVIFIYVDDLGYGDLGSFGQKKIATPKLDQMADDGIKLTSFYAGCTVCRPSRLVLWTGRSLGHQPINDNKPYTMKSTDHTIAQLMKDQGYTTGGVGKWAMGTPGSGGEPIYHGFDFWCGYLDQGNAHNYYPPHIWRCEGDKVEKLPLEGNVLIDDNPHARGRVSKPDARKTYSYDVMTQEAFDFVRRNADKPFLLHLHWTIPHANNEGGRVTGDGQEVPDYGQYADKDWPNPEKGFAAMITRMDGDVGKLRDLLKELKIEDNTLLIFTSDNGPHSEGGHKHGFFDSNGPLRGFKRTVYEGGIRVPFIAVWPGKIPAGTESGITFNAYDVMATYADLTNAKQVPLNDGLSFLPTLLDQQQKVVVGNRKPDPKSRISYSSFAKMEAARMGKFKAVRLSPDKPIELYNLQEDIGETTDIAADHPTIVQMMGDFMKEAKEPLQ</sequence>
<dbReference type="SUPFAM" id="SSF53649">
    <property type="entry name" value="Alkaline phosphatase-like"/>
    <property type="match status" value="1"/>
</dbReference>
<organism evidence="3 4">
    <name type="scientific">Bremerella alba</name>
    <dbReference type="NCBI Taxonomy" id="980252"/>
    <lineage>
        <taxon>Bacteria</taxon>
        <taxon>Pseudomonadati</taxon>
        <taxon>Planctomycetota</taxon>
        <taxon>Planctomycetia</taxon>
        <taxon>Pirellulales</taxon>
        <taxon>Pirellulaceae</taxon>
        <taxon>Bremerella</taxon>
    </lineage>
</organism>
<dbReference type="InterPro" id="IPR000917">
    <property type="entry name" value="Sulfatase_N"/>
</dbReference>
<dbReference type="PANTHER" id="PTHR43751">
    <property type="entry name" value="SULFATASE"/>
    <property type="match status" value="1"/>
</dbReference>
<dbReference type="GO" id="GO:0004065">
    <property type="term" value="F:arylsulfatase activity"/>
    <property type="evidence" value="ECO:0007669"/>
    <property type="project" value="UniProtKB-EC"/>
</dbReference>
<dbReference type="Pfam" id="PF00884">
    <property type="entry name" value="Sulfatase"/>
    <property type="match status" value="1"/>
</dbReference>
<name>A0A7V9A5R3_9BACT</name>
<keyword evidence="3" id="KW-0378">Hydrolase</keyword>
<gene>
    <name evidence="3" type="primary">atsA_10</name>
    <name evidence="3" type="ORF">HOV93_06110</name>
</gene>
<dbReference type="InterPro" id="IPR017850">
    <property type="entry name" value="Alkaline_phosphatase_core_sf"/>
</dbReference>
<evidence type="ECO:0000313" key="4">
    <source>
        <dbReference type="Proteomes" id="UP000551616"/>
    </source>
</evidence>
<proteinExistence type="predicted"/>
<evidence type="ECO:0000256" key="1">
    <source>
        <dbReference type="SAM" id="SignalP"/>
    </source>
</evidence>
<evidence type="ECO:0000313" key="3">
    <source>
        <dbReference type="EMBL" id="MBA2113462.1"/>
    </source>
</evidence>
<reference evidence="3 4" key="1">
    <citation type="submission" date="2020-05" db="EMBL/GenBank/DDBJ databases">
        <title>Bremerella alba sp. nov., a novel planctomycete isolated from the surface of the macroalga Fucus spiralis.</title>
        <authorList>
            <person name="Godinho O."/>
            <person name="Botelho R."/>
            <person name="Albuquerque L."/>
            <person name="Wiegand S."/>
            <person name="Da Costa M.S."/>
            <person name="Lobo-Da-Cunha A."/>
            <person name="Jogler C."/>
            <person name="Lage O.M."/>
        </authorList>
    </citation>
    <scope>NUCLEOTIDE SEQUENCE [LARGE SCALE GENOMIC DNA]</scope>
    <source>
        <strain evidence="3 4">FF15</strain>
    </source>
</reference>
<feature type="chain" id="PRO_5031447985" evidence="1">
    <location>
        <begin position="23"/>
        <end position="467"/>
    </location>
</feature>
<evidence type="ECO:0000259" key="2">
    <source>
        <dbReference type="Pfam" id="PF00884"/>
    </source>
</evidence>
<dbReference type="Gene3D" id="3.40.720.10">
    <property type="entry name" value="Alkaline Phosphatase, subunit A"/>
    <property type="match status" value="1"/>
</dbReference>
<dbReference type="Gene3D" id="3.30.1120.10">
    <property type="match status" value="1"/>
</dbReference>
<dbReference type="RefSeq" id="WP_207394932.1">
    <property type="nucleotide sequence ID" value="NZ_JABRWO010000001.1"/>
</dbReference>
<keyword evidence="4" id="KW-1185">Reference proteome</keyword>
<dbReference type="InterPro" id="IPR052701">
    <property type="entry name" value="GAG_Ulvan_Degrading_Sulfatases"/>
</dbReference>
<feature type="signal peptide" evidence="1">
    <location>
        <begin position="1"/>
        <end position="22"/>
    </location>
</feature>
<keyword evidence="1" id="KW-0732">Signal</keyword>
<dbReference type="EMBL" id="JABRWO010000001">
    <property type="protein sequence ID" value="MBA2113462.1"/>
    <property type="molecule type" value="Genomic_DNA"/>
</dbReference>
<protein>
    <submittedName>
        <fullName evidence="3">Arylsulfatase</fullName>
        <ecNumber evidence="3">3.1.6.1</ecNumber>
    </submittedName>
</protein>